<evidence type="ECO:0000256" key="8">
    <source>
        <dbReference type="ARBA" id="ARBA00037998"/>
    </source>
</evidence>
<keyword evidence="6 9" id="KW-1133">Transmembrane helix</keyword>
<keyword evidence="7 9" id="KW-0472">Membrane</keyword>
<accession>A0A558AII8</accession>
<dbReference type="PANTHER" id="PTHR11795:SF447">
    <property type="entry name" value="ABC TRANSPORTER PERMEASE PROTEIN"/>
    <property type="match status" value="1"/>
</dbReference>
<evidence type="ECO:0000313" key="11">
    <source>
        <dbReference type="Proteomes" id="UP000318578"/>
    </source>
</evidence>
<comment type="subcellular location">
    <subcellularLocation>
        <location evidence="1">Cell membrane</location>
        <topology evidence="1">Multi-pass membrane protein</topology>
    </subcellularLocation>
</comment>
<keyword evidence="2" id="KW-0813">Transport</keyword>
<keyword evidence="5" id="KW-0029">Amino-acid transport</keyword>
<dbReference type="InterPro" id="IPR001851">
    <property type="entry name" value="ABC_transp_permease"/>
</dbReference>
<evidence type="ECO:0000256" key="5">
    <source>
        <dbReference type="ARBA" id="ARBA00022970"/>
    </source>
</evidence>
<dbReference type="AlphaFoldDB" id="A0A558AII8"/>
<dbReference type="InterPro" id="IPR052157">
    <property type="entry name" value="BCAA_transport_permease"/>
</dbReference>
<comment type="caution">
    <text evidence="10">The sequence shown here is derived from an EMBL/GenBank/DDBJ whole genome shotgun (WGS) entry which is preliminary data.</text>
</comment>
<dbReference type="Proteomes" id="UP000318578">
    <property type="component" value="Unassembled WGS sequence"/>
</dbReference>
<keyword evidence="4 9" id="KW-0812">Transmembrane</keyword>
<dbReference type="EMBL" id="VJZA01000008">
    <property type="protein sequence ID" value="TVT24085.1"/>
    <property type="molecule type" value="Genomic_DNA"/>
</dbReference>
<name>A0A558AII8_9PSEU</name>
<keyword evidence="3" id="KW-1003">Cell membrane</keyword>
<protein>
    <submittedName>
        <fullName evidence="10">Branched-chain amino acid ABC transporter permease</fullName>
    </submittedName>
</protein>
<feature type="transmembrane region" description="Helical" evidence="9">
    <location>
        <begin position="44"/>
        <end position="65"/>
    </location>
</feature>
<feature type="transmembrane region" description="Helical" evidence="9">
    <location>
        <begin position="77"/>
        <end position="97"/>
    </location>
</feature>
<comment type="similarity">
    <text evidence="8">Belongs to the binding-protein-dependent transport system permease family. LivHM subfamily.</text>
</comment>
<gene>
    <name evidence="10" type="ORF">FNH06_07740</name>
</gene>
<keyword evidence="11" id="KW-1185">Reference proteome</keyword>
<evidence type="ECO:0000256" key="4">
    <source>
        <dbReference type="ARBA" id="ARBA00022692"/>
    </source>
</evidence>
<evidence type="ECO:0000256" key="6">
    <source>
        <dbReference type="ARBA" id="ARBA00022989"/>
    </source>
</evidence>
<proteinExistence type="inferred from homology"/>
<dbReference type="Pfam" id="PF02653">
    <property type="entry name" value="BPD_transp_2"/>
    <property type="match status" value="1"/>
</dbReference>
<dbReference type="PANTHER" id="PTHR11795">
    <property type="entry name" value="BRANCHED-CHAIN AMINO ACID TRANSPORT SYSTEM PERMEASE PROTEIN LIVH"/>
    <property type="match status" value="1"/>
</dbReference>
<evidence type="ECO:0000256" key="2">
    <source>
        <dbReference type="ARBA" id="ARBA00022448"/>
    </source>
</evidence>
<organism evidence="10 11">
    <name type="scientific">Amycolatopsis acidiphila</name>
    <dbReference type="NCBI Taxonomy" id="715473"/>
    <lineage>
        <taxon>Bacteria</taxon>
        <taxon>Bacillati</taxon>
        <taxon>Actinomycetota</taxon>
        <taxon>Actinomycetes</taxon>
        <taxon>Pseudonocardiales</taxon>
        <taxon>Pseudonocardiaceae</taxon>
        <taxon>Amycolatopsis</taxon>
    </lineage>
</organism>
<feature type="transmembrane region" description="Helical" evidence="9">
    <location>
        <begin position="206"/>
        <end position="231"/>
    </location>
</feature>
<evidence type="ECO:0000256" key="9">
    <source>
        <dbReference type="SAM" id="Phobius"/>
    </source>
</evidence>
<sequence length="272" mass="28306">MAVGLTLVWGSLNLLNLAHGAIYVVGGYVGYTFMVGLGVNWILAFGAAIVVSGLLGVLLHLVVVVPMLGKPGWDNASWIATVAVGTLLGAVVLLVYGPGIQAMPAAIRGNFVLGHIVFQYQEILVCGVAVVLLILLNGFLRKSRHGLAIRAVSQQRDAAQLMGIPVAMVFLTVMGVSAALAGLAGAMLSSVLVLNPTAGFVPMLKALIVTIFGGLGSVKGTIVAAYIIGLVEAFVQTFLGATWSLPVLFLVIIVVLLVRPQGLYGTPELQRL</sequence>
<evidence type="ECO:0000256" key="1">
    <source>
        <dbReference type="ARBA" id="ARBA00004651"/>
    </source>
</evidence>
<dbReference type="GO" id="GO:0022857">
    <property type="term" value="F:transmembrane transporter activity"/>
    <property type="evidence" value="ECO:0007669"/>
    <property type="project" value="InterPro"/>
</dbReference>
<evidence type="ECO:0000256" key="3">
    <source>
        <dbReference type="ARBA" id="ARBA00022475"/>
    </source>
</evidence>
<dbReference type="OrthoDB" id="9807115at2"/>
<dbReference type="GO" id="GO:0006865">
    <property type="term" value="P:amino acid transport"/>
    <property type="evidence" value="ECO:0007669"/>
    <property type="project" value="UniProtKB-KW"/>
</dbReference>
<evidence type="ECO:0000313" key="10">
    <source>
        <dbReference type="EMBL" id="TVT24085.1"/>
    </source>
</evidence>
<feature type="transmembrane region" description="Helical" evidence="9">
    <location>
        <begin position="238"/>
        <end position="258"/>
    </location>
</feature>
<reference evidence="10 11" key="1">
    <citation type="submission" date="2019-07" db="EMBL/GenBank/DDBJ databases">
        <title>New species of Amycolatopsis and Streptomyces.</title>
        <authorList>
            <person name="Duangmal K."/>
            <person name="Teo W.F.A."/>
            <person name="Lipun K."/>
        </authorList>
    </citation>
    <scope>NUCLEOTIDE SEQUENCE [LARGE SCALE GENOMIC DNA]</scope>
    <source>
        <strain evidence="10 11">JCM 30562</strain>
    </source>
</reference>
<evidence type="ECO:0000256" key="7">
    <source>
        <dbReference type="ARBA" id="ARBA00023136"/>
    </source>
</evidence>
<feature type="transmembrane region" description="Helical" evidence="9">
    <location>
        <begin position="161"/>
        <end position="194"/>
    </location>
</feature>
<feature type="transmembrane region" description="Helical" evidence="9">
    <location>
        <begin position="117"/>
        <end position="140"/>
    </location>
</feature>
<dbReference type="CDD" id="cd06582">
    <property type="entry name" value="TM_PBP1_LivH_like"/>
    <property type="match status" value="1"/>
</dbReference>
<dbReference type="GO" id="GO:0005886">
    <property type="term" value="C:plasma membrane"/>
    <property type="evidence" value="ECO:0007669"/>
    <property type="project" value="UniProtKB-SubCell"/>
</dbReference>